<evidence type="ECO:0000313" key="3">
    <source>
        <dbReference type="EMBL" id="KZL84072.1"/>
    </source>
</evidence>
<comment type="caution">
    <text evidence="3">The sequence shown here is derived from an EMBL/GenBank/DDBJ whole genome shotgun (WGS) entry which is preliminary data.</text>
</comment>
<protein>
    <submittedName>
        <fullName evidence="3">O-methyltransferase domain protein</fullName>
    </submittedName>
</protein>
<dbReference type="OrthoDB" id="203237at2759"/>
<dbReference type="AlphaFoldDB" id="A0A161Y3P7"/>
<dbReference type="Proteomes" id="UP000076584">
    <property type="component" value="Unassembled WGS sequence"/>
</dbReference>
<keyword evidence="4" id="KW-1185">Reference proteome</keyword>
<dbReference type="Gene3D" id="3.40.50.150">
    <property type="entry name" value="Vaccinia Virus protein VP39"/>
    <property type="match status" value="1"/>
</dbReference>
<keyword evidence="2 3" id="KW-0808">Transferase</keyword>
<gene>
    <name evidence="3" type="ORF">CI238_10095</name>
</gene>
<reference evidence="3 4" key="1">
    <citation type="submission" date="2015-06" db="EMBL/GenBank/DDBJ databases">
        <title>Survival trade-offs in plant roots during colonization by closely related pathogenic and mutualistic fungi.</title>
        <authorList>
            <person name="Hacquard S."/>
            <person name="Kracher B."/>
            <person name="Hiruma K."/>
            <person name="Weinman A."/>
            <person name="Muench P."/>
            <person name="Garrido Oter R."/>
            <person name="Ver Loren van Themaat E."/>
            <person name="Dallerey J.-F."/>
            <person name="Damm U."/>
            <person name="Henrissat B."/>
            <person name="Lespinet O."/>
            <person name="Thon M."/>
            <person name="Kemen E."/>
            <person name="McHardy A.C."/>
            <person name="Schulze-Lefert P."/>
            <person name="O'Connell R.J."/>
        </authorList>
    </citation>
    <scope>NUCLEOTIDE SEQUENCE [LARGE SCALE GENOMIC DNA]</scope>
    <source>
        <strain evidence="3 4">MAFF 238704</strain>
    </source>
</reference>
<dbReference type="GO" id="GO:0008168">
    <property type="term" value="F:methyltransferase activity"/>
    <property type="evidence" value="ECO:0007669"/>
    <property type="project" value="UniProtKB-KW"/>
</dbReference>
<dbReference type="GO" id="GO:0032259">
    <property type="term" value="P:methylation"/>
    <property type="evidence" value="ECO:0007669"/>
    <property type="project" value="UniProtKB-KW"/>
</dbReference>
<sequence>MPPSRGSFSKGRITLTGAEETLLLTLLARAKDAESPRPALNDEFALNLVSQIQDQGYDFRRTTAGSKHAAFLISGVCMRARMFDMWTEKFLARNPGPATVLHLACGMDTRSLRVKWQGEGRLWIDADRENAIELRRKMVKSSKLINGPDLDQSDYRLITLDIHSDSFLNDCQIPDQPVLILFEGLTSYLTNEEMYNLLRRIVDYFQQRGVHGEIHFDAVGPAMYFYANYWFNTPFKMMGTRITYYLYDPKALERRIMGLRFKERMFGLPELLTIGTYGWVMRFLGWLFDFLGISNCVGGGYKFEF</sequence>
<accession>A0A161Y3P7</accession>
<keyword evidence="1 3" id="KW-0489">Methyltransferase</keyword>
<dbReference type="SUPFAM" id="SSF53335">
    <property type="entry name" value="S-adenosyl-L-methionine-dependent methyltransferases"/>
    <property type="match status" value="1"/>
</dbReference>
<evidence type="ECO:0000256" key="1">
    <source>
        <dbReference type="ARBA" id="ARBA00022603"/>
    </source>
</evidence>
<dbReference type="EMBL" id="LFIW01000969">
    <property type="protein sequence ID" value="KZL84072.1"/>
    <property type="molecule type" value="Genomic_DNA"/>
</dbReference>
<dbReference type="STRING" id="1573173.A0A161Y3P7"/>
<evidence type="ECO:0000313" key="4">
    <source>
        <dbReference type="Proteomes" id="UP000076584"/>
    </source>
</evidence>
<organism evidence="3 4">
    <name type="scientific">Colletotrichum incanum</name>
    <name type="common">Soybean anthracnose fungus</name>
    <dbReference type="NCBI Taxonomy" id="1573173"/>
    <lineage>
        <taxon>Eukaryota</taxon>
        <taxon>Fungi</taxon>
        <taxon>Dikarya</taxon>
        <taxon>Ascomycota</taxon>
        <taxon>Pezizomycotina</taxon>
        <taxon>Sordariomycetes</taxon>
        <taxon>Hypocreomycetidae</taxon>
        <taxon>Glomerellales</taxon>
        <taxon>Glomerellaceae</taxon>
        <taxon>Colletotrichum</taxon>
        <taxon>Colletotrichum spaethianum species complex</taxon>
    </lineage>
</organism>
<dbReference type="InterPro" id="IPR029063">
    <property type="entry name" value="SAM-dependent_MTases_sf"/>
</dbReference>
<name>A0A161Y3P7_COLIC</name>
<dbReference type="Pfam" id="PF04072">
    <property type="entry name" value="LCM"/>
    <property type="match status" value="1"/>
</dbReference>
<dbReference type="InterPro" id="IPR007213">
    <property type="entry name" value="Ppm1/Ppm2/Tcmp"/>
</dbReference>
<evidence type="ECO:0000256" key="2">
    <source>
        <dbReference type="ARBA" id="ARBA00022679"/>
    </source>
</evidence>
<dbReference type="PANTHER" id="PTHR43619">
    <property type="entry name" value="S-ADENOSYL-L-METHIONINE-DEPENDENT METHYLTRANSFERASE YKTD-RELATED"/>
    <property type="match status" value="1"/>
</dbReference>
<proteinExistence type="predicted"/>
<dbReference type="PANTHER" id="PTHR43619:SF2">
    <property type="entry name" value="S-ADENOSYL-L-METHIONINE-DEPENDENT METHYLTRANSFERASES SUPERFAMILY PROTEIN"/>
    <property type="match status" value="1"/>
</dbReference>